<dbReference type="InterPro" id="IPR029058">
    <property type="entry name" value="AB_hydrolase_fold"/>
</dbReference>
<dbReference type="InterPro" id="IPR001375">
    <property type="entry name" value="Peptidase_S9_cat"/>
</dbReference>
<feature type="domain" description="Peptidase S9 prolyl oligopeptidase catalytic" evidence="3">
    <location>
        <begin position="449"/>
        <end position="605"/>
    </location>
</feature>
<dbReference type="STRING" id="5364.A0A5C3ML44"/>
<protein>
    <recommendedName>
        <fullName evidence="3">Peptidase S9 prolyl oligopeptidase catalytic domain-containing protein</fullName>
    </recommendedName>
</protein>
<proteinExistence type="predicted"/>
<feature type="signal peptide" evidence="2">
    <location>
        <begin position="1"/>
        <end position="23"/>
    </location>
</feature>
<organism evidence="4 5">
    <name type="scientific">Heliocybe sulcata</name>
    <dbReference type="NCBI Taxonomy" id="5364"/>
    <lineage>
        <taxon>Eukaryota</taxon>
        <taxon>Fungi</taxon>
        <taxon>Dikarya</taxon>
        <taxon>Basidiomycota</taxon>
        <taxon>Agaricomycotina</taxon>
        <taxon>Agaricomycetes</taxon>
        <taxon>Gloeophyllales</taxon>
        <taxon>Gloeophyllaceae</taxon>
        <taxon>Heliocybe</taxon>
    </lineage>
</organism>
<dbReference type="PANTHER" id="PTHR43037">
    <property type="entry name" value="UNNAMED PRODUCT-RELATED"/>
    <property type="match status" value="1"/>
</dbReference>
<dbReference type="Gene3D" id="3.40.50.1820">
    <property type="entry name" value="alpha/beta hydrolase"/>
    <property type="match status" value="1"/>
</dbReference>
<gene>
    <name evidence="4" type="ORF">OE88DRAFT_1729383</name>
</gene>
<evidence type="ECO:0000313" key="5">
    <source>
        <dbReference type="Proteomes" id="UP000305948"/>
    </source>
</evidence>
<dbReference type="Pfam" id="PF00326">
    <property type="entry name" value="Peptidase_S9"/>
    <property type="match status" value="1"/>
</dbReference>
<dbReference type="GO" id="GO:0006508">
    <property type="term" value="P:proteolysis"/>
    <property type="evidence" value="ECO:0007669"/>
    <property type="project" value="InterPro"/>
</dbReference>
<evidence type="ECO:0000256" key="2">
    <source>
        <dbReference type="SAM" id="SignalP"/>
    </source>
</evidence>
<dbReference type="EMBL" id="ML213534">
    <property type="protein sequence ID" value="TFK46034.1"/>
    <property type="molecule type" value="Genomic_DNA"/>
</dbReference>
<evidence type="ECO:0000259" key="3">
    <source>
        <dbReference type="Pfam" id="PF00326"/>
    </source>
</evidence>
<feature type="chain" id="PRO_5022782063" description="Peptidase S9 prolyl oligopeptidase catalytic domain-containing protein" evidence="2">
    <location>
        <begin position="24"/>
        <end position="910"/>
    </location>
</feature>
<dbReference type="PANTHER" id="PTHR43037:SF4">
    <property type="entry name" value="PEPTIDASE S9 PROLYL OLIGOPEPTIDASE CATALYTIC DOMAIN-CONTAINING PROTEIN"/>
    <property type="match status" value="1"/>
</dbReference>
<dbReference type="InterPro" id="IPR050955">
    <property type="entry name" value="Plant_Biomass_Hydrol_Est"/>
</dbReference>
<accession>A0A5C3ML44</accession>
<dbReference type="Proteomes" id="UP000305948">
    <property type="component" value="Unassembled WGS sequence"/>
</dbReference>
<dbReference type="OrthoDB" id="449091at2759"/>
<evidence type="ECO:0000313" key="4">
    <source>
        <dbReference type="EMBL" id="TFK46034.1"/>
    </source>
</evidence>
<dbReference type="AlphaFoldDB" id="A0A5C3ML44"/>
<name>A0A5C3ML44_9AGAM</name>
<reference evidence="4 5" key="1">
    <citation type="journal article" date="2019" name="Nat. Ecol. Evol.">
        <title>Megaphylogeny resolves global patterns of mushroom evolution.</title>
        <authorList>
            <person name="Varga T."/>
            <person name="Krizsan K."/>
            <person name="Foldi C."/>
            <person name="Dima B."/>
            <person name="Sanchez-Garcia M."/>
            <person name="Sanchez-Ramirez S."/>
            <person name="Szollosi G.J."/>
            <person name="Szarkandi J.G."/>
            <person name="Papp V."/>
            <person name="Albert L."/>
            <person name="Andreopoulos W."/>
            <person name="Angelini C."/>
            <person name="Antonin V."/>
            <person name="Barry K.W."/>
            <person name="Bougher N.L."/>
            <person name="Buchanan P."/>
            <person name="Buyck B."/>
            <person name="Bense V."/>
            <person name="Catcheside P."/>
            <person name="Chovatia M."/>
            <person name="Cooper J."/>
            <person name="Damon W."/>
            <person name="Desjardin D."/>
            <person name="Finy P."/>
            <person name="Geml J."/>
            <person name="Haridas S."/>
            <person name="Hughes K."/>
            <person name="Justo A."/>
            <person name="Karasinski D."/>
            <person name="Kautmanova I."/>
            <person name="Kiss B."/>
            <person name="Kocsube S."/>
            <person name="Kotiranta H."/>
            <person name="LaButti K.M."/>
            <person name="Lechner B.E."/>
            <person name="Liimatainen K."/>
            <person name="Lipzen A."/>
            <person name="Lukacs Z."/>
            <person name="Mihaltcheva S."/>
            <person name="Morgado L.N."/>
            <person name="Niskanen T."/>
            <person name="Noordeloos M.E."/>
            <person name="Ohm R.A."/>
            <person name="Ortiz-Santana B."/>
            <person name="Ovrebo C."/>
            <person name="Racz N."/>
            <person name="Riley R."/>
            <person name="Savchenko A."/>
            <person name="Shiryaev A."/>
            <person name="Soop K."/>
            <person name="Spirin V."/>
            <person name="Szebenyi C."/>
            <person name="Tomsovsky M."/>
            <person name="Tulloss R.E."/>
            <person name="Uehling J."/>
            <person name="Grigoriev I.V."/>
            <person name="Vagvolgyi C."/>
            <person name="Papp T."/>
            <person name="Martin F.M."/>
            <person name="Miettinen O."/>
            <person name="Hibbett D.S."/>
            <person name="Nagy L.G."/>
        </authorList>
    </citation>
    <scope>NUCLEOTIDE SEQUENCE [LARGE SCALE GENOMIC DNA]</scope>
    <source>
        <strain evidence="4 5">OMC1185</strain>
    </source>
</reference>
<keyword evidence="5" id="KW-1185">Reference proteome</keyword>
<dbReference type="GO" id="GO:0008236">
    <property type="term" value="F:serine-type peptidase activity"/>
    <property type="evidence" value="ECO:0007669"/>
    <property type="project" value="InterPro"/>
</dbReference>
<evidence type="ECO:0000256" key="1">
    <source>
        <dbReference type="ARBA" id="ARBA00022729"/>
    </source>
</evidence>
<sequence>MHRCLSFLLLSAVFLQLGAMGPAVQVPLTAGQWKTEISRDWDVLGPFPIHAREQHFLSPSFPINLSEPIDYSQSWSSSLADGGSVGWSTARATEEGHLAVSFPQVRWATIRATEGWAALQHHSVLRTTLTVSPPQSAETFGHDAEGPKLVARLQQGSFFTILPALNSNETRPTPEWHYGNIYAMGGDPPQTVTLPVSPSRTEATVYDIFVSGDYEIRLFGDPSAYESDVPVLSIDFSLEVHPPDEIIHVRSQDVSCDFVDGVPFGNTLGIGVHSTSGWWILEHVEALSPADILKVSLLRNIRFAPAQTRTIPLRLTHTRPFYGEKVQIAMKFSSEYHTMTIEVDLPIQQRPVWTNETFQPLKASYLYMDSMPTAFLAIPPKETNVGEPRPPILGLHGAGLDIFDQPLWAESIPRQKTSWIILPTGRTSWGLDWHGPSTQDAWQSVDALSSILKETAAWHAWKLQDNTRVVVVGHSNGGQGAWYVSSRYPDRVVAVVPASGYIKSQAYVPLTQSRSAHFIDPALRAILETSLTPDDNDLFLSNLADTPVLAVHGGLDDNVPVWHSREYISVLKTWNPDANASLKEDPGMPHWYPSVLANEDVQAFLDRAISAIPSPKLNSYALTVAIPAESGSYHGWRIESLLSPGRLARLAVTEHETSIEVRTTNVGIFTIDRHRLHARRLVVDGMSLPLPADKGGNVRIAVNKSPQRSIVASDSARSSIQPSGRMSIALSSRGPFLLVIPDATSGRPLSVATRLAHALNLYHKLDAEIITDDEMMDRAERDTIDAVNLVVIGDVSMDFIKWYMGRRDTPFAIENGSLRLQGRPFIQGSRGAIFLQPNPSHPNSNVVFLLANDDEGLERAARLFPIRTGVTVPDWLVIGTLADSRGAAGLHGAGLWDQHWKWNEGMSWLD</sequence>
<dbReference type="SUPFAM" id="SSF53474">
    <property type="entry name" value="alpha/beta-Hydrolases"/>
    <property type="match status" value="1"/>
</dbReference>
<keyword evidence="1 2" id="KW-0732">Signal</keyword>